<dbReference type="InParanoid" id="D8T2M5"/>
<dbReference type="Proteomes" id="UP000001514">
    <property type="component" value="Unassembled WGS sequence"/>
</dbReference>
<dbReference type="Gramene" id="EFJ09077">
    <property type="protein sequence ID" value="EFJ09077"/>
    <property type="gene ID" value="SELMODRAFT_428377"/>
</dbReference>
<dbReference type="KEGG" id="smo:SELMODRAFT_428377"/>
<proteinExistence type="predicted"/>
<accession>D8T2M5</accession>
<dbReference type="AlphaFoldDB" id="D8T2M5"/>
<evidence type="ECO:0000313" key="1">
    <source>
        <dbReference type="EMBL" id="EFJ09077.1"/>
    </source>
</evidence>
<reference evidence="1 2" key="1">
    <citation type="journal article" date="2011" name="Science">
        <title>The Selaginella genome identifies genetic changes associated with the evolution of vascular plants.</title>
        <authorList>
            <person name="Banks J.A."/>
            <person name="Nishiyama T."/>
            <person name="Hasebe M."/>
            <person name="Bowman J.L."/>
            <person name="Gribskov M."/>
            <person name="dePamphilis C."/>
            <person name="Albert V.A."/>
            <person name="Aono N."/>
            <person name="Aoyama T."/>
            <person name="Ambrose B.A."/>
            <person name="Ashton N.W."/>
            <person name="Axtell M.J."/>
            <person name="Barker E."/>
            <person name="Barker M.S."/>
            <person name="Bennetzen J.L."/>
            <person name="Bonawitz N.D."/>
            <person name="Chapple C."/>
            <person name="Cheng C."/>
            <person name="Correa L.G."/>
            <person name="Dacre M."/>
            <person name="DeBarry J."/>
            <person name="Dreyer I."/>
            <person name="Elias M."/>
            <person name="Engstrom E.M."/>
            <person name="Estelle M."/>
            <person name="Feng L."/>
            <person name="Finet C."/>
            <person name="Floyd S.K."/>
            <person name="Frommer W.B."/>
            <person name="Fujita T."/>
            <person name="Gramzow L."/>
            <person name="Gutensohn M."/>
            <person name="Harholt J."/>
            <person name="Hattori M."/>
            <person name="Heyl A."/>
            <person name="Hirai T."/>
            <person name="Hiwatashi Y."/>
            <person name="Ishikawa M."/>
            <person name="Iwata M."/>
            <person name="Karol K.G."/>
            <person name="Koehler B."/>
            <person name="Kolukisaoglu U."/>
            <person name="Kubo M."/>
            <person name="Kurata T."/>
            <person name="Lalonde S."/>
            <person name="Li K."/>
            <person name="Li Y."/>
            <person name="Litt A."/>
            <person name="Lyons E."/>
            <person name="Manning G."/>
            <person name="Maruyama T."/>
            <person name="Michael T.P."/>
            <person name="Mikami K."/>
            <person name="Miyazaki S."/>
            <person name="Morinaga S."/>
            <person name="Murata T."/>
            <person name="Mueller-Roeber B."/>
            <person name="Nelson D.R."/>
            <person name="Obara M."/>
            <person name="Oguri Y."/>
            <person name="Olmstead R.G."/>
            <person name="Onodera N."/>
            <person name="Petersen B.L."/>
            <person name="Pils B."/>
            <person name="Prigge M."/>
            <person name="Rensing S.A."/>
            <person name="Riano-Pachon D.M."/>
            <person name="Roberts A.W."/>
            <person name="Sato Y."/>
            <person name="Scheller H.V."/>
            <person name="Schulz B."/>
            <person name="Schulz C."/>
            <person name="Shakirov E.V."/>
            <person name="Shibagaki N."/>
            <person name="Shinohara N."/>
            <person name="Shippen D.E."/>
            <person name="Soerensen I."/>
            <person name="Sotooka R."/>
            <person name="Sugimoto N."/>
            <person name="Sugita M."/>
            <person name="Sumikawa N."/>
            <person name="Tanurdzic M."/>
            <person name="Theissen G."/>
            <person name="Ulvskov P."/>
            <person name="Wakazuki S."/>
            <person name="Weng J.K."/>
            <person name="Willats W.W."/>
            <person name="Wipf D."/>
            <person name="Wolf P.G."/>
            <person name="Yang L."/>
            <person name="Zimmer A.D."/>
            <person name="Zhu Q."/>
            <person name="Mitros T."/>
            <person name="Hellsten U."/>
            <person name="Loque D."/>
            <person name="Otillar R."/>
            <person name="Salamov A."/>
            <person name="Schmutz J."/>
            <person name="Shapiro H."/>
            <person name="Lindquist E."/>
            <person name="Lucas S."/>
            <person name="Rokhsar D."/>
            <person name="Grigoriev I.V."/>
        </authorList>
    </citation>
    <scope>NUCLEOTIDE SEQUENCE [LARGE SCALE GENOMIC DNA]</scope>
</reference>
<evidence type="ECO:0000313" key="2">
    <source>
        <dbReference type="Proteomes" id="UP000001514"/>
    </source>
</evidence>
<gene>
    <name evidence="1" type="ORF">SELMODRAFT_428377</name>
</gene>
<name>D8T2M5_SELML</name>
<protein>
    <submittedName>
        <fullName evidence="1">Uncharacterized protein</fullName>
    </submittedName>
</protein>
<sequence length="301" mass="33501">MAAALSFHGAPARAPSRPVIRCQATQPESSNPKFVPKEVHLEMTLQELGCWSPTKIWRQERWRKMSVEERVAEWSEAQCLWYGPHQVDAALGFTAWLAQHGAVAALAGSIAASAYATPRSGPDLCLMLGVDVGAIEQLISDNPTLLQWESEPAQQASGSSEQVLEGCVSFLAGPSFYPITLVFNSWWGVHHAVSRALPVVLRDQPMHVIPRESFCLYDAIKGHPQPYEVVEVLTSEGASIEGIDSYVSEGLRELFGDEWKVLRQWKEVVAKAKSIKPEKYRRIRDLPWRDGIMPDCPTILD</sequence>
<dbReference type="EMBL" id="GL377666">
    <property type="protein sequence ID" value="EFJ09077.1"/>
    <property type="molecule type" value="Genomic_DNA"/>
</dbReference>
<organism evidence="2">
    <name type="scientific">Selaginella moellendorffii</name>
    <name type="common">Spikemoss</name>
    <dbReference type="NCBI Taxonomy" id="88036"/>
    <lineage>
        <taxon>Eukaryota</taxon>
        <taxon>Viridiplantae</taxon>
        <taxon>Streptophyta</taxon>
        <taxon>Embryophyta</taxon>
        <taxon>Tracheophyta</taxon>
        <taxon>Lycopodiopsida</taxon>
        <taxon>Selaginellales</taxon>
        <taxon>Selaginellaceae</taxon>
        <taxon>Selaginella</taxon>
    </lineage>
</organism>
<keyword evidence="2" id="KW-1185">Reference proteome</keyword>
<dbReference type="HOGENOM" id="CLU_080573_0_0_1"/>